<dbReference type="Gene3D" id="3.90.1150.30">
    <property type="match status" value="1"/>
</dbReference>
<keyword evidence="1" id="KW-0687">Ribonucleoprotein</keyword>
<dbReference type="SUPFAM" id="SSF142906">
    <property type="entry name" value="YjbR-like"/>
    <property type="match status" value="1"/>
</dbReference>
<name>A0A128EC19_9BACT</name>
<dbReference type="AlphaFoldDB" id="A0A128EC19"/>
<gene>
    <name evidence="1" type="primary">yjbR</name>
    <name evidence="1" type="ORF">ERS672216_00402</name>
</gene>
<evidence type="ECO:0000313" key="1">
    <source>
        <dbReference type="EMBL" id="CZE46489.1"/>
    </source>
</evidence>
<reference evidence="1 2" key="1">
    <citation type="submission" date="2016-02" db="EMBL/GenBank/DDBJ databases">
        <authorList>
            <consortium name="Pathogen Informatics"/>
        </authorList>
    </citation>
    <scope>NUCLEOTIDE SEQUENCE [LARGE SCALE GENOMIC DNA]</scope>
    <source>
        <strain evidence="1 2">RC20</strain>
    </source>
</reference>
<dbReference type="OrthoDB" id="9804614at2"/>
<dbReference type="PANTHER" id="PTHR35145">
    <property type="entry name" value="CYTOPLASMIC PROTEIN-RELATED"/>
    <property type="match status" value="1"/>
</dbReference>
<evidence type="ECO:0000313" key="2">
    <source>
        <dbReference type="Proteomes" id="UP000069632"/>
    </source>
</evidence>
<dbReference type="InterPro" id="IPR007351">
    <property type="entry name" value="YjbR"/>
</dbReference>
<dbReference type="EMBL" id="FIZP01000001">
    <property type="protein sequence ID" value="CZE46489.1"/>
    <property type="molecule type" value="Genomic_DNA"/>
</dbReference>
<dbReference type="GO" id="GO:0005840">
    <property type="term" value="C:ribosome"/>
    <property type="evidence" value="ECO:0007669"/>
    <property type="project" value="UniProtKB-KW"/>
</dbReference>
<protein>
    <submittedName>
        <fullName evidence="1">30S ribosomal protein S8</fullName>
    </submittedName>
</protein>
<accession>A0A128EC19</accession>
<proteinExistence type="predicted"/>
<dbReference type="PANTHER" id="PTHR35145:SF1">
    <property type="entry name" value="CYTOPLASMIC PROTEIN"/>
    <property type="match status" value="1"/>
</dbReference>
<keyword evidence="1" id="KW-0689">Ribosomal protein</keyword>
<keyword evidence="2" id="KW-1185">Reference proteome</keyword>
<organism evidence="1 2">
    <name type="scientific">Campylobacter geochelonis</name>
    <dbReference type="NCBI Taxonomy" id="1780362"/>
    <lineage>
        <taxon>Bacteria</taxon>
        <taxon>Pseudomonadati</taxon>
        <taxon>Campylobacterota</taxon>
        <taxon>Epsilonproteobacteria</taxon>
        <taxon>Campylobacterales</taxon>
        <taxon>Campylobacteraceae</taxon>
        <taxon>Campylobacter</taxon>
    </lineage>
</organism>
<dbReference type="InterPro" id="IPR038056">
    <property type="entry name" value="YjbR-like_sf"/>
</dbReference>
<dbReference type="RefSeq" id="WP_075539975.1">
    <property type="nucleotide sequence ID" value="NZ_CP053844.1"/>
</dbReference>
<dbReference type="Proteomes" id="UP000069632">
    <property type="component" value="Unassembled WGS sequence"/>
</dbReference>
<dbReference type="InterPro" id="IPR058532">
    <property type="entry name" value="YjbR/MT2646/Rv2570-like"/>
</dbReference>
<sequence>MKELNLDDIKRHCLAKKGAFSEFSFGDDTLVFKVGNEKVSIDEQGKVKQAAKIFALIFTTKKPLWLNLKANPAESLVYREIYSFVKPGYHMNKRHWNTLVLDRNAEKSVVFEMIDQSYELVIAKLSKQIREKLL</sequence>
<dbReference type="Pfam" id="PF04237">
    <property type="entry name" value="YjbR"/>
    <property type="match status" value="1"/>
</dbReference>